<evidence type="ECO:0000259" key="10">
    <source>
        <dbReference type="PROSITE" id="PS50146"/>
    </source>
</evidence>
<dbReference type="PROSITE" id="PS50146">
    <property type="entry name" value="DAGK"/>
    <property type="match status" value="1"/>
</dbReference>
<comment type="cofactor">
    <cofactor evidence="1">
        <name>Mg(2+)</name>
        <dbReference type="ChEBI" id="CHEBI:18420"/>
    </cofactor>
</comment>
<dbReference type="Pfam" id="PF00781">
    <property type="entry name" value="DAGK_cat"/>
    <property type="match status" value="1"/>
</dbReference>
<evidence type="ECO:0000256" key="2">
    <source>
        <dbReference type="ARBA" id="ARBA00005983"/>
    </source>
</evidence>
<keyword evidence="5 11" id="KW-0418">Kinase</keyword>
<dbReference type="Pfam" id="PF19279">
    <property type="entry name" value="YegS_C"/>
    <property type="match status" value="1"/>
</dbReference>
<feature type="region of interest" description="Disordered" evidence="9">
    <location>
        <begin position="333"/>
        <end position="369"/>
    </location>
</feature>
<sequence>MDDPHHDSAASASGDATGRTAVVVYNPVKIDAQLLESMVRSAADAHQWGEVRFVETTEDDPGYGQAREAVEAGASMVVACGGDGTVRSVAAGVRGSAAALGIIPAGTGNLLVRNLKLPLDQPRAAEVVFGGQDDAMDICVAQVTRPDGSTEEIDFVVMAGVGIDAQMILNTDDTLKKHIGFLAYGIAILKSLRGGNRIKILHRMDQGREYRTSVHSVIVGNCGELMGNIALLPDAKADDGLLDVVAMQPKGIFGWFQIFGRLLRQAAQKFAQKARKGRRPVTGTNQDLKSLQYVTGTSFEVTLSAPEDFEVDGDEAGRVTAFTVTVDHLGLKVRVDKPAPPEHPGEPRESADLAPGYGVEHSDLDEPAE</sequence>
<keyword evidence="7" id="KW-0594">Phospholipid biosynthesis</keyword>
<comment type="similarity">
    <text evidence="2">Belongs to the diacylglycerol/lipid kinase family.</text>
</comment>
<organism evidence="11 12">
    <name type="scientific">Corynebacterium guangdongense</name>
    <dbReference type="NCBI Taxonomy" id="1783348"/>
    <lineage>
        <taxon>Bacteria</taxon>
        <taxon>Bacillati</taxon>
        <taxon>Actinomycetota</taxon>
        <taxon>Actinomycetes</taxon>
        <taxon>Mycobacteriales</taxon>
        <taxon>Corynebacteriaceae</taxon>
        <taxon>Corynebacterium</taxon>
    </lineage>
</organism>
<dbReference type="Proteomes" id="UP001180840">
    <property type="component" value="Unassembled WGS sequence"/>
</dbReference>
<accession>A0ABU1ZWK1</accession>
<feature type="domain" description="DAGKc" evidence="10">
    <location>
        <begin position="16"/>
        <end position="146"/>
    </location>
</feature>
<keyword evidence="3" id="KW-0808">Transferase</keyword>
<dbReference type="InterPro" id="IPR017438">
    <property type="entry name" value="ATP-NAD_kinase_N"/>
</dbReference>
<feature type="compositionally biased region" description="Basic and acidic residues" evidence="9">
    <location>
        <begin position="360"/>
        <end position="369"/>
    </location>
</feature>
<comment type="caution">
    <text evidence="11">The sequence shown here is derived from an EMBL/GenBank/DDBJ whole genome shotgun (WGS) entry which is preliminary data.</text>
</comment>
<evidence type="ECO:0000313" key="11">
    <source>
        <dbReference type="EMBL" id="MDR7329291.1"/>
    </source>
</evidence>
<evidence type="ECO:0000256" key="7">
    <source>
        <dbReference type="ARBA" id="ARBA00023209"/>
    </source>
</evidence>
<keyword evidence="12" id="KW-1185">Reference proteome</keyword>
<dbReference type="GO" id="GO:0016301">
    <property type="term" value="F:kinase activity"/>
    <property type="evidence" value="ECO:0007669"/>
    <property type="project" value="UniProtKB-KW"/>
</dbReference>
<dbReference type="EMBL" id="JAVDXZ010000001">
    <property type="protein sequence ID" value="MDR7329291.1"/>
    <property type="molecule type" value="Genomic_DNA"/>
</dbReference>
<proteinExistence type="inferred from homology"/>
<evidence type="ECO:0000256" key="3">
    <source>
        <dbReference type="ARBA" id="ARBA00022679"/>
    </source>
</evidence>
<reference evidence="11" key="1">
    <citation type="submission" date="2023-07" db="EMBL/GenBank/DDBJ databases">
        <title>Sequencing the genomes of 1000 actinobacteria strains.</title>
        <authorList>
            <person name="Klenk H.-P."/>
        </authorList>
    </citation>
    <scope>NUCLEOTIDE SEQUENCE</scope>
    <source>
        <strain evidence="11">DSM 107476</strain>
    </source>
</reference>
<dbReference type="Gene3D" id="2.60.200.40">
    <property type="match status" value="1"/>
</dbReference>
<name>A0ABU1ZWK1_9CORY</name>
<evidence type="ECO:0000313" key="12">
    <source>
        <dbReference type="Proteomes" id="UP001180840"/>
    </source>
</evidence>
<evidence type="ECO:0000256" key="8">
    <source>
        <dbReference type="ARBA" id="ARBA00023264"/>
    </source>
</evidence>
<dbReference type="InterPro" id="IPR045540">
    <property type="entry name" value="YegS/DAGK_C"/>
</dbReference>
<dbReference type="RefSeq" id="WP_290198246.1">
    <property type="nucleotide sequence ID" value="NZ_CP047654.1"/>
</dbReference>
<dbReference type="PANTHER" id="PTHR12358:SF54">
    <property type="entry name" value="SPHINGOSINE KINASE RELATED PROTEIN"/>
    <property type="match status" value="1"/>
</dbReference>
<gene>
    <name evidence="11" type="ORF">J2S39_000967</name>
</gene>
<evidence type="ECO:0000256" key="4">
    <source>
        <dbReference type="ARBA" id="ARBA00022741"/>
    </source>
</evidence>
<evidence type="ECO:0000256" key="6">
    <source>
        <dbReference type="ARBA" id="ARBA00022840"/>
    </source>
</evidence>
<dbReference type="SUPFAM" id="SSF111331">
    <property type="entry name" value="NAD kinase/diacylglycerol kinase-like"/>
    <property type="match status" value="1"/>
</dbReference>
<dbReference type="InterPro" id="IPR001206">
    <property type="entry name" value="Diacylglycerol_kinase_cat_dom"/>
</dbReference>
<keyword evidence="6" id="KW-0067">ATP-binding</keyword>
<evidence type="ECO:0000256" key="9">
    <source>
        <dbReference type="SAM" id="MobiDB-lite"/>
    </source>
</evidence>
<dbReference type="Gene3D" id="3.40.50.10330">
    <property type="entry name" value="Probable inorganic polyphosphate/atp-NAD kinase, domain 1"/>
    <property type="match status" value="1"/>
</dbReference>
<keyword evidence="7" id="KW-0443">Lipid metabolism</keyword>
<evidence type="ECO:0000256" key="1">
    <source>
        <dbReference type="ARBA" id="ARBA00001946"/>
    </source>
</evidence>
<keyword evidence="4" id="KW-0547">Nucleotide-binding</keyword>
<dbReference type="InterPro" id="IPR050187">
    <property type="entry name" value="Lipid_Phosphate_FormReg"/>
</dbReference>
<dbReference type="PANTHER" id="PTHR12358">
    <property type="entry name" value="SPHINGOSINE KINASE"/>
    <property type="match status" value="1"/>
</dbReference>
<keyword evidence="8" id="KW-1208">Phospholipid metabolism</keyword>
<dbReference type="SMART" id="SM00046">
    <property type="entry name" value="DAGKc"/>
    <property type="match status" value="1"/>
</dbReference>
<keyword evidence="7" id="KW-0444">Lipid biosynthesis</keyword>
<feature type="compositionally biased region" description="Basic and acidic residues" evidence="9">
    <location>
        <begin position="333"/>
        <end position="351"/>
    </location>
</feature>
<dbReference type="InterPro" id="IPR016064">
    <property type="entry name" value="NAD/diacylglycerol_kinase_sf"/>
</dbReference>
<evidence type="ECO:0000256" key="5">
    <source>
        <dbReference type="ARBA" id="ARBA00022777"/>
    </source>
</evidence>
<protein>
    <submittedName>
        <fullName evidence="11">Diacylglycerol kinase family enzyme</fullName>
    </submittedName>
</protein>